<evidence type="ECO:0000313" key="4">
    <source>
        <dbReference type="EMBL" id="MBW7460516.1"/>
    </source>
</evidence>
<dbReference type="PANTHER" id="PTHR46566:SF2">
    <property type="entry name" value="ATP-DEPENDENT 6-PHOSPHOFRUCTOKINASE ISOZYME 2"/>
    <property type="match status" value="1"/>
</dbReference>
<name>A0ABS7CIY6_9BACL</name>
<keyword evidence="1" id="KW-0808">Transferase</keyword>
<dbReference type="Pfam" id="PF00294">
    <property type="entry name" value="PfkB"/>
    <property type="match status" value="1"/>
</dbReference>
<evidence type="ECO:0000256" key="1">
    <source>
        <dbReference type="ARBA" id="ARBA00022679"/>
    </source>
</evidence>
<dbReference type="PANTHER" id="PTHR46566">
    <property type="entry name" value="1-PHOSPHOFRUCTOKINASE-RELATED"/>
    <property type="match status" value="1"/>
</dbReference>
<protein>
    <submittedName>
        <fullName evidence="4">1-phosphofructokinase</fullName>
    </submittedName>
</protein>
<dbReference type="Proteomes" id="UP001519887">
    <property type="component" value="Unassembled WGS sequence"/>
</dbReference>
<reference evidence="4 5" key="1">
    <citation type="submission" date="2021-07" db="EMBL/GenBank/DDBJ databases">
        <title>Paenibacillus radiodurans sp. nov., isolated from the southeastern edge of Tengger Desert.</title>
        <authorList>
            <person name="Zhang G."/>
        </authorList>
    </citation>
    <scope>NUCLEOTIDE SEQUENCE [LARGE SCALE GENOMIC DNA]</scope>
    <source>
        <strain evidence="4 5">CCM 7311</strain>
    </source>
</reference>
<dbReference type="EMBL" id="JAHZIK010002277">
    <property type="protein sequence ID" value="MBW7460516.1"/>
    <property type="molecule type" value="Genomic_DNA"/>
</dbReference>
<dbReference type="InterPro" id="IPR002173">
    <property type="entry name" value="Carboh/pur_kinase_PfkB_CS"/>
</dbReference>
<keyword evidence="5" id="KW-1185">Reference proteome</keyword>
<dbReference type="InterPro" id="IPR011611">
    <property type="entry name" value="PfkB_dom"/>
</dbReference>
<accession>A0ABS7CIY6</accession>
<dbReference type="InterPro" id="IPR029056">
    <property type="entry name" value="Ribokinase-like"/>
</dbReference>
<feature type="non-terminal residue" evidence="4">
    <location>
        <position position="1"/>
    </location>
</feature>
<dbReference type="Gene3D" id="3.40.1190.20">
    <property type="match status" value="1"/>
</dbReference>
<comment type="caution">
    <text evidence="4">The sequence shown here is derived from an EMBL/GenBank/DDBJ whole genome shotgun (WGS) entry which is preliminary data.</text>
</comment>
<keyword evidence="2" id="KW-0418">Kinase</keyword>
<feature type="domain" description="Carbohydrate kinase PfkB" evidence="3">
    <location>
        <begin position="8"/>
        <end position="62"/>
    </location>
</feature>
<evidence type="ECO:0000313" key="5">
    <source>
        <dbReference type="Proteomes" id="UP001519887"/>
    </source>
</evidence>
<proteinExistence type="predicted"/>
<dbReference type="PROSITE" id="PS00584">
    <property type="entry name" value="PFKB_KINASES_2"/>
    <property type="match status" value="1"/>
</dbReference>
<organism evidence="4 5">
    <name type="scientific">Paenibacillus sepulcri</name>
    <dbReference type="NCBI Taxonomy" id="359917"/>
    <lineage>
        <taxon>Bacteria</taxon>
        <taxon>Bacillati</taxon>
        <taxon>Bacillota</taxon>
        <taxon>Bacilli</taxon>
        <taxon>Bacillales</taxon>
        <taxon>Paenibacillaceae</taxon>
        <taxon>Paenibacillus</taxon>
    </lineage>
</organism>
<sequence length="80" mass="8325">VLDGSLYKAMPPEVKAVNPVGSGDSFVAGLVVAWQRGASDSDALRFASAVGAANALSEATGDVLYQDIERLCERVSVSRL</sequence>
<evidence type="ECO:0000256" key="2">
    <source>
        <dbReference type="ARBA" id="ARBA00022777"/>
    </source>
</evidence>
<dbReference type="SUPFAM" id="SSF53613">
    <property type="entry name" value="Ribokinase-like"/>
    <property type="match status" value="1"/>
</dbReference>
<evidence type="ECO:0000259" key="3">
    <source>
        <dbReference type="Pfam" id="PF00294"/>
    </source>
</evidence>
<gene>
    <name evidence="4" type="ORF">K0U00_41280</name>
</gene>